<comment type="caution">
    <text evidence="1">The sequence shown here is derived from an EMBL/GenBank/DDBJ whole genome shotgun (WGS) entry which is preliminary data.</text>
</comment>
<reference evidence="1 2" key="1">
    <citation type="submission" date="2024-04" db="EMBL/GenBank/DDBJ databases">
        <title>draft genome sequnece of Paenibacillus filicis.</title>
        <authorList>
            <person name="Kim D.-U."/>
        </authorList>
    </citation>
    <scope>NUCLEOTIDE SEQUENCE [LARGE SCALE GENOMIC DNA]</scope>
    <source>
        <strain evidence="1 2">KACC14197</strain>
    </source>
</reference>
<sequence length="131" mass="15536">MRKYKAFYFASENSVFLLMIYQNENSIDIHGELLVNELLFEKRPFIDEVPTIHSTTHPFIGEVYNKEIDIKFTGEAKSLNPDWKDPLTGLFWKGIWEDDKIIFLNSTFPDVKNMPFLLTEDEKYFLSCWLN</sequence>
<accession>A0ABU9DNW0</accession>
<keyword evidence="2" id="KW-1185">Reference proteome</keyword>
<dbReference type="EMBL" id="JBBPCC010000012">
    <property type="protein sequence ID" value="MEK8129901.1"/>
    <property type="molecule type" value="Genomic_DNA"/>
</dbReference>
<name>A0ABU9DNW0_9BACL</name>
<dbReference type="Proteomes" id="UP001469365">
    <property type="component" value="Unassembled WGS sequence"/>
</dbReference>
<gene>
    <name evidence="1" type="ORF">WMW72_18520</name>
</gene>
<organism evidence="1 2">
    <name type="scientific">Paenibacillus filicis</name>
    <dbReference type="NCBI Taxonomy" id="669464"/>
    <lineage>
        <taxon>Bacteria</taxon>
        <taxon>Bacillati</taxon>
        <taxon>Bacillota</taxon>
        <taxon>Bacilli</taxon>
        <taxon>Bacillales</taxon>
        <taxon>Paenibacillaceae</taxon>
        <taxon>Paenibacillus</taxon>
    </lineage>
</organism>
<dbReference type="RefSeq" id="WP_341417023.1">
    <property type="nucleotide sequence ID" value="NZ_JBBPCC010000012.1"/>
</dbReference>
<protein>
    <submittedName>
        <fullName evidence="1">Uncharacterized protein</fullName>
    </submittedName>
</protein>
<evidence type="ECO:0000313" key="2">
    <source>
        <dbReference type="Proteomes" id="UP001469365"/>
    </source>
</evidence>
<proteinExistence type="predicted"/>
<evidence type="ECO:0000313" key="1">
    <source>
        <dbReference type="EMBL" id="MEK8129901.1"/>
    </source>
</evidence>